<keyword evidence="2" id="KW-1185">Reference proteome</keyword>
<sequence>MKMALRTLHLKRNHILQKTAECTESLFRFVRESCRIFRSLFGFYRDLQRNRRISENFKLESLLRIEQQISTTELIFSAIDRLLLKAGRVLKLDGVYLARSDAISSLKGRLIAAARSISCGDHTVVVEFFVVI</sequence>
<name>A0ABP0W2K7_9BRYO</name>
<dbReference type="Proteomes" id="UP001497444">
    <property type="component" value="Chromosome 12"/>
</dbReference>
<gene>
    <name evidence="1" type="ORF">CSSPJE1EN1_LOCUS5288</name>
</gene>
<proteinExistence type="predicted"/>
<organism evidence="1 2">
    <name type="scientific">Sphagnum jensenii</name>
    <dbReference type="NCBI Taxonomy" id="128206"/>
    <lineage>
        <taxon>Eukaryota</taxon>
        <taxon>Viridiplantae</taxon>
        <taxon>Streptophyta</taxon>
        <taxon>Embryophyta</taxon>
        <taxon>Bryophyta</taxon>
        <taxon>Sphagnophytina</taxon>
        <taxon>Sphagnopsida</taxon>
        <taxon>Sphagnales</taxon>
        <taxon>Sphagnaceae</taxon>
        <taxon>Sphagnum</taxon>
    </lineage>
</organism>
<protein>
    <submittedName>
        <fullName evidence="1">Uncharacterized protein</fullName>
    </submittedName>
</protein>
<evidence type="ECO:0000313" key="1">
    <source>
        <dbReference type="EMBL" id="CAK9259810.1"/>
    </source>
</evidence>
<accession>A0ABP0W2K7</accession>
<evidence type="ECO:0000313" key="2">
    <source>
        <dbReference type="Proteomes" id="UP001497444"/>
    </source>
</evidence>
<dbReference type="EMBL" id="OZ020107">
    <property type="protein sequence ID" value="CAK9259810.1"/>
    <property type="molecule type" value="Genomic_DNA"/>
</dbReference>
<reference evidence="1" key="1">
    <citation type="submission" date="2024-02" db="EMBL/GenBank/DDBJ databases">
        <authorList>
            <consortium name="ELIXIR-Norway"/>
            <consortium name="Elixir Norway"/>
        </authorList>
    </citation>
    <scope>NUCLEOTIDE SEQUENCE</scope>
</reference>